<evidence type="ECO:0000313" key="2">
    <source>
        <dbReference type="EMBL" id="MBJ6364043.1"/>
    </source>
</evidence>
<evidence type="ECO:0000313" key="3">
    <source>
        <dbReference type="Proteomes" id="UP000640274"/>
    </source>
</evidence>
<keyword evidence="1" id="KW-0472">Membrane</keyword>
<dbReference type="RefSeq" id="WP_199021648.1">
    <property type="nucleotide sequence ID" value="NZ_JAELUP010000113.1"/>
</dbReference>
<feature type="transmembrane region" description="Helical" evidence="1">
    <location>
        <begin position="26"/>
        <end position="46"/>
    </location>
</feature>
<comment type="caution">
    <text evidence="2">The sequence shown here is derived from an EMBL/GenBank/DDBJ whole genome shotgun (WGS) entry which is preliminary data.</text>
</comment>
<keyword evidence="1" id="KW-0812">Transmembrane</keyword>
<reference evidence="2" key="1">
    <citation type="submission" date="2020-12" db="EMBL/GenBank/DDBJ databases">
        <authorList>
            <person name="Huq M.A."/>
        </authorList>
    </citation>
    <scope>NUCLEOTIDE SEQUENCE</scope>
    <source>
        <strain evidence="2">MAHUQ-46</strain>
    </source>
</reference>
<name>A0A934MSK8_9BACL</name>
<sequence>MDYIVIYVIPVKGRNKKKTAGSAPRCFLFTVLFNILLSSLYDALLLKTSPALYHDFQHRM</sequence>
<dbReference type="Proteomes" id="UP000640274">
    <property type="component" value="Unassembled WGS sequence"/>
</dbReference>
<dbReference type="EMBL" id="JAELUP010000113">
    <property type="protein sequence ID" value="MBJ6364043.1"/>
    <property type="molecule type" value="Genomic_DNA"/>
</dbReference>
<gene>
    <name evidence="2" type="ORF">JFN88_22765</name>
</gene>
<evidence type="ECO:0000256" key="1">
    <source>
        <dbReference type="SAM" id="Phobius"/>
    </source>
</evidence>
<organism evidence="2 3">
    <name type="scientific">Paenibacillus roseus</name>
    <dbReference type="NCBI Taxonomy" id="2798579"/>
    <lineage>
        <taxon>Bacteria</taxon>
        <taxon>Bacillati</taxon>
        <taxon>Bacillota</taxon>
        <taxon>Bacilli</taxon>
        <taxon>Bacillales</taxon>
        <taxon>Paenibacillaceae</taxon>
        <taxon>Paenibacillus</taxon>
    </lineage>
</organism>
<accession>A0A934MSK8</accession>
<keyword evidence="1" id="KW-1133">Transmembrane helix</keyword>
<proteinExistence type="predicted"/>
<keyword evidence="3" id="KW-1185">Reference proteome</keyword>
<dbReference type="AlphaFoldDB" id="A0A934MSK8"/>
<protein>
    <submittedName>
        <fullName evidence="2">Uncharacterized protein</fullName>
    </submittedName>
</protein>